<evidence type="ECO:0000313" key="1">
    <source>
        <dbReference type="EMBL" id="KAL0950790.1"/>
    </source>
</evidence>
<proteinExistence type="predicted"/>
<dbReference type="Proteomes" id="UP001556367">
    <property type="component" value="Unassembled WGS sequence"/>
</dbReference>
<organism evidence="1 2">
    <name type="scientific">Hohenbuehelia grisea</name>
    <dbReference type="NCBI Taxonomy" id="104357"/>
    <lineage>
        <taxon>Eukaryota</taxon>
        <taxon>Fungi</taxon>
        <taxon>Dikarya</taxon>
        <taxon>Basidiomycota</taxon>
        <taxon>Agaricomycotina</taxon>
        <taxon>Agaricomycetes</taxon>
        <taxon>Agaricomycetidae</taxon>
        <taxon>Agaricales</taxon>
        <taxon>Pleurotineae</taxon>
        <taxon>Pleurotaceae</taxon>
        <taxon>Hohenbuehelia</taxon>
    </lineage>
</organism>
<comment type="caution">
    <text evidence="1">The sequence shown here is derived from an EMBL/GenBank/DDBJ whole genome shotgun (WGS) entry which is preliminary data.</text>
</comment>
<sequence>MWRAISSDCQNAEISLNLSESLSQHAVSVIKCLLRSAEPFDKGVIKDIAYALRTLGNKVKSLAYVELFREQDTLSEGHGHGILMHIHGAEIWANALEAGTPEAYTYLMKQDFLSKLSQDYSSDVVGGFFVAVIPAFISSLAHLPSPLSTLEAESRAYLFQPNHLLTVCTGLGAAFQYPSDFNDKSNRLKQTIRALINLDPEHPLWTERASYFAAHVHPSRLNPEKLRDSYTASAFHLVDWILGSQEVAVLIFYGLNRGLTSGLEQAANYEAHLPAA</sequence>
<protein>
    <submittedName>
        <fullName evidence="1">Uncharacterized protein</fullName>
    </submittedName>
</protein>
<accession>A0ABR3J5N6</accession>
<evidence type="ECO:0000313" key="2">
    <source>
        <dbReference type="Proteomes" id="UP001556367"/>
    </source>
</evidence>
<reference evidence="2" key="1">
    <citation type="submission" date="2024-06" db="EMBL/GenBank/DDBJ databases">
        <title>Multi-omics analyses provide insights into the biosynthesis of the anticancer antibiotic pleurotin in Hohenbuehelia grisea.</title>
        <authorList>
            <person name="Weaver J.A."/>
            <person name="Alberti F."/>
        </authorList>
    </citation>
    <scope>NUCLEOTIDE SEQUENCE [LARGE SCALE GENOMIC DNA]</scope>
    <source>
        <strain evidence="2">T-177</strain>
    </source>
</reference>
<gene>
    <name evidence="1" type="ORF">HGRIS_007556</name>
</gene>
<keyword evidence="2" id="KW-1185">Reference proteome</keyword>
<name>A0ABR3J5N6_9AGAR</name>
<dbReference type="EMBL" id="JASNQZ010000011">
    <property type="protein sequence ID" value="KAL0950790.1"/>
    <property type="molecule type" value="Genomic_DNA"/>
</dbReference>